<keyword evidence="2 6" id="KW-0349">Heme</keyword>
<evidence type="ECO:0000313" key="9">
    <source>
        <dbReference type="EMBL" id="GEP41505.1"/>
    </source>
</evidence>
<evidence type="ECO:0000256" key="1">
    <source>
        <dbReference type="ARBA" id="ARBA00022448"/>
    </source>
</evidence>
<dbReference type="GO" id="GO:0046872">
    <property type="term" value="F:metal ion binding"/>
    <property type="evidence" value="ECO:0007669"/>
    <property type="project" value="UniProtKB-KW"/>
</dbReference>
<feature type="domain" description="Cytochrome c" evidence="8">
    <location>
        <begin position="23"/>
        <end position="111"/>
    </location>
</feature>
<dbReference type="GO" id="GO:0020037">
    <property type="term" value="F:heme binding"/>
    <property type="evidence" value="ECO:0007669"/>
    <property type="project" value="InterPro"/>
</dbReference>
<feature type="chain" id="PRO_5022150011" description="Cytochrome c domain-containing protein" evidence="7">
    <location>
        <begin position="25"/>
        <end position="235"/>
    </location>
</feature>
<dbReference type="PROSITE" id="PS51007">
    <property type="entry name" value="CYTC"/>
    <property type="match status" value="2"/>
</dbReference>
<comment type="caution">
    <text evidence="9">The sequence shown here is derived from an EMBL/GenBank/DDBJ whole genome shotgun (WGS) entry which is preliminary data.</text>
</comment>
<dbReference type="InterPro" id="IPR009056">
    <property type="entry name" value="Cyt_c-like_dom"/>
</dbReference>
<evidence type="ECO:0000256" key="6">
    <source>
        <dbReference type="PROSITE-ProRule" id="PRU00433"/>
    </source>
</evidence>
<dbReference type="GO" id="GO:0009055">
    <property type="term" value="F:electron transfer activity"/>
    <property type="evidence" value="ECO:0007669"/>
    <property type="project" value="InterPro"/>
</dbReference>
<dbReference type="AlphaFoldDB" id="A0A512M434"/>
<evidence type="ECO:0000256" key="2">
    <source>
        <dbReference type="ARBA" id="ARBA00022617"/>
    </source>
</evidence>
<organism evidence="9 10">
    <name type="scientific">Brevifollis gellanilyticus</name>
    <dbReference type="NCBI Taxonomy" id="748831"/>
    <lineage>
        <taxon>Bacteria</taxon>
        <taxon>Pseudomonadati</taxon>
        <taxon>Verrucomicrobiota</taxon>
        <taxon>Verrucomicrobiia</taxon>
        <taxon>Verrucomicrobiales</taxon>
        <taxon>Verrucomicrobiaceae</taxon>
    </lineage>
</organism>
<sequence>MKPGSVRLQSVFLLLALLAQPVIADEQGTILFKNVCANCHGEKGEGKIEVKSPSIANEPAWYVKTQLQNFHDGKRGFNTAADPQGALMASIAKVLTSEQIEAVAKHVESLALVPPKEREIAGADVQRGQQLFYERCMECHRYNASGEMLFGSPPLVGRQGWYLVAQLKKFKGLHRGSMKGDEKGAKMVNMATLFIEDEQMMKNVVGYILTLNPPVEESGQKVADELFQPKAEAGK</sequence>
<feature type="domain" description="Cytochrome c" evidence="8">
    <location>
        <begin position="123"/>
        <end position="212"/>
    </location>
</feature>
<evidence type="ECO:0000313" key="10">
    <source>
        <dbReference type="Proteomes" id="UP000321577"/>
    </source>
</evidence>
<keyword evidence="10" id="KW-1185">Reference proteome</keyword>
<reference evidence="9 10" key="1">
    <citation type="submission" date="2019-07" db="EMBL/GenBank/DDBJ databases">
        <title>Whole genome shotgun sequence of Brevifollis gellanilyticus NBRC 108608.</title>
        <authorList>
            <person name="Hosoyama A."/>
            <person name="Uohara A."/>
            <person name="Ohji S."/>
            <person name="Ichikawa N."/>
        </authorList>
    </citation>
    <scope>NUCLEOTIDE SEQUENCE [LARGE SCALE GENOMIC DNA]</scope>
    <source>
        <strain evidence="9 10">NBRC 108608</strain>
    </source>
</reference>
<dbReference type="PANTHER" id="PTHR33751">
    <property type="entry name" value="CBB3-TYPE CYTOCHROME C OXIDASE SUBUNIT FIXP"/>
    <property type="match status" value="1"/>
</dbReference>
<keyword evidence="5 6" id="KW-0408">Iron</keyword>
<dbReference type="InterPro" id="IPR050597">
    <property type="entry name" value="Cytochrome_c_Oxidase_Subunit"/>
</dbReference>
<feature type="signal peptide" evidence="7">
    <location>
        <begin position="1"/>
        <end position="24"/>
    </location>
</feature>
<keyword evidence="3 6" id="KW-0479">Metal-binding</keyword>
<keyword evidence="7" id="KW-0732">Signal</keyword>
<gene>
    <name evidence="9" type="ORF">BGE01nite_07960</name>
</gene>
<dbReference type="PANTHER" id="PTHR33751:SF9">
    <property type="entry name" value="CYTOCHROME C4"/>
    <property type="match status" value="1"/>
</dbReference>
<evidence type="ECO:0000256" key="4">
    <source>
        <dbReference type="ARBA" id="ARBA00022982"/>
    </source>
</evidence>
<evidence type="ECO:0000256" key="3">
    <source>
        <dbReference type="ARBA" id="ARBA00022723"/>
    </source>
</evidence>
<evidence type="ECO:0000256" key="5">
    <source>
        <dbReference type="ARBA" id="ARBA00023004"/>
    </source>
</evidence>
<name>A0A512M434_9BACT</name>
<dbReference type="Proteomes" id="UP000321577">
    <property type="component" value="Unassembled WGS sequence"/>
</dbReference>
<evidence type="ECO:0000259" key="8">
    <source>
        <dbReference type="PROSITE" id="PS51007"/>
    </source>
</evidence>
<dbReference type="SUPFAM" id="SSF46626">
    <property type="entry name" value="Cytochrome c"/>
    <property type="match status" value="2"/>
</dbReference>
<dbReference type="Pfam" id="PF00034">
    <property type="entry name" value="Cytochrom_C"/>
    <property type="match status" value="2"/>
</dbReference>
<protein>
    <recommendedName>
        <fullName evidence="8">Cytochrome c domain-containing protein</fullName>
    </recommendedName>
</protein>
<proteinExistence type="predicted"/>
<keyword evidence="1" id="KW-0813">Transport</keyword>
<dbReference type="Gene3D" id="1.10.760.10">
    <property type="entry name" value="Cytochrome c-like domain"/>
    <property type="match status" value="2"/>
</dbReference>
<dbReference type="InterPro" id="IPR036909">
    <property type="entry name" value="Cyt_c-like_dom_sf"/>
</dbReference>
<keyword evidence="4" id="KW-0249">Electron transport</keyword>
<dbReference type="EMBL" id="BKAG01000003">
    <property type="protein sequence ID" value="GEP41505.1"/>
    <property type="molecule type" value="Genomic_DNA"/>
</dbReference>
<accession>A0A512M434</accession>
<evidence type="ECO:0000256" key="7">
    <source>
        <dbReference type="SAM" id="SignalP"/>
    </source>
</evidence>